<keyword evidence="1" id="KW-0812">Transmembrane</keyword>
<keyword evidence="1" id="KW-0472">Membrane</keyword>
<organism evidence="2 3">
    <name type="scientific">Euplotes crassus</name>
    <dbReference type="NCBI Taxonomy" id="5936"/>
    <lineage>
        <taxon>Eukaryota</taxon>
        <taxon>Sar</taxon>
        <taxon>Alveolata</taxon>
        <taxon>Ciliophora</taxon>
        <taxon>Intramacronucleata</taxon>
        <taxon>Spirotrichea</taxon>
        <taxon>Hypotrichia</taxon>
        <taxon>Euplotida</taxon>
        <taxon>Euplotidae</taxon>
        <taxon>Moneuplotes</taxon>
    </lineage>
</organism>
<feature type="transmembrane region" description="Helical" evidence="1">
    <location>
        <begin position="185"/>
        <end position="203"/>
    </location>
</feature>
<gene>
    <name evidence="2" type="ORF">ECRASSUSDP1_LOCUS17498</name>
</gene>
<evidence type="ECO:0000313" key="3">
    <source>
        <dbReference type="Proteomes" id="UP001295684"/>
    </source>
</evidence>
<accession>A0AAD2D061</accession>
<name>A0AAD2D061_EUPCR</name>
<feature type="transmembrane region" description="Helical" evidence="1">
    <location>
        <begin position="59"/>
        <end position="76"/>
    </location>
</feature>
<evidence type="ECO:0000256" key="1">
    <source>
        <dbReference type="SAM" id="Phobius"/>
    </source>
</evidence>
<feature type="transmembrane region" description="Helical" evidence="1">
    <location>
        <begin position="109"/>
        <end position="132"/>
    </location>
</feature>
<dbReference type="AlphaFoldDB" id="A0AAD2D061"/>
<sequence length="276" mass="32000">MSYIKVGQNGKTLRNRENLENDLEAPPERKKSGFSHYERDELLKEYGKAEQIRDFTRKVVIGIGCVYVVYGAIVFLKECISLAKNVNNVFLKESNANQSDDQQVSLQLLIFPLIILNLVKKVLYVTVGAVILHSRSENTRKSTWSLFIRITKFLLICESVVLINTIIRLVPDLSKDSLRYIKEEVGLMMAFLNILWYIIKKLFKPMFATSIVLKILYEFHNFTKDFEIIVEKLEDINKKFSLIETEVELDEQVIHKEHEVKSSLEISSCTIPKTYI</sequence>
<proteinExistence type="predicted"/>
<evidence type="ECO:0000313" key="2">
    <source>
        <dbReference type="EMBL" id="CAI2376129.1"/>
    </source>
</evidence>
<protein>
    <submittedName>
        <fullName evidence="2">Uncharacterized protein</fullName>
    </submittedName>
</protein>
<dbReference type="EMBL" id="CAMPGE010017666">
    <property type="protein sequence ID" value="CAI2376129.1"/>
    <property type="molecule type" value="Genomic_DNA"/>
</dbReference>
<keyword evidence="1" id="KW-1133">Transmembrane helix</keyword>
<comment type="caution">
    <text evidence="2">The sequence shown here is derived from an EMBL/GenBank/DDBJ whole genome shotgun (WGS) entry which is preliminary data.</text>
</comment>
<dbReference type="Proteomes" id="UP001295684">
    <property type="component" value="Unassembled WGS sequence"/>
</dbReference>
<reference evidence="2" key="1">
    <citation type="submission" date="2023-07" db="EMBL/GenBank/DDBJ databases">
        <authorList>
            <consortium name="AG Swart"/>
            <person name="Singh M."/>
            <person name="Singh A."/>
            <person name="Seah K."/>
            <person name="Emmerich C."/>
        </authorList>
    </citation>
    <scope>NUCLEOTIDE SEQUENCE</scope>
    <source>
        <strain evidence="2">DP1</strain>
    </source>
</reference>
<feature type="transmembrane region" description="Helical" evidence="1">
    <location>
        <begin position="153"/>
        <end position="170"/>
    </location>
</feature>
<keyword evidence="3" id="KW-1185">Reference proteome</keyword>